<dbReference type="Proteomes" id="UP000638648">
    <property type="component" value="Unassembled WGS sequence"/>
</dbReference>
<keyword evidence="2" id="KW-1185">Reference proteome</keyword>
<protein>
    <submittedName>
        <fullName evidence="1">Uncharacterized protein</fullName>
    </submittedName>
</protein>
<sequence>MSSLTIGQRAELNADVQQTVELLSHVAVITEPRNGTR</sequence>
<dbReference type="AlphaFoldDB" id="A0A927R781"/>
<evidence type="ECO:0000313" key="1">
    <source>
        <dbReference type="EMBL" id="MBE1603949.1"/>
    </source>
</evidence>
<proteinExistence type="predicted"/>
<accession>A0A927R781</accession>
<organism evidence="1 2">
    <name type="scientific">Actinopolymorpha pittospori</name>
    <dbReference type="NCBI Taxonomy" id="648752"/>
    <lineage>
        <taxon>Bacteria</taxon>
        <taxon>Bacillati</taxon>
        <taxon>Actinomycetota</taxon>
        <taxon>Actinomycetes</taxon>
        <taxon>Propionibacteriales</taxon>
        <taxon>Actinopolymorphaceae</taxon>
        <taxon>Actinopolymorpha</taxon>
    </lineage>
</organism>
<evidence type="ECO:0000313" key="2">
    <source>
        <dbReference type="Proteomes" id="UP000638648"/>
    </source>
</evidence>
<dbReference type="EMBL" id="JADBEM010000001">
    <property type="protein sequence ID" value="MBE1603949.1"/>
    <property type="molecule type" value="Genomic_DNA"/>
</dbReference>
<comment type="caution">
    <text evidence="1">The sequence shown here is derived from an EMBL/GenBank/DDBJ whole genome shotgun (WGS) entry which is preliminary data.</text>
</comment>
<reference evidence="1" key="1">
    <citation type="submission" date="2020-10" db="EMBL/GenBank/DDBJ databases">
        <title>Sequencing the genomes of 1000 actinobacteria strains.</title>
        <authorList>
            <person name="Klenk H.-P."/>
        </authorList>
    </citation>
    <scope>NUCLEOTIDE SEQUENCE</scope>
    <source>
        <strain evidence="1">DSM 45354</strain>
    </source>
</reference>
<gene>
    <name evidence="1" type="ORF">HEB94_000797</name>
</gene>
<name>A0A927R781_9ACTN</name>